<dbReference type="AlphaFoldDB" id="A0A0M9AT01"/>
<protein>
    <recommendedName>
        <fullName evidence="3">CBS domain-containing protein</fullName>
    </recommendedName>
</protein>
<evidence type="ECO:0000313" key="4">
    <source>
        <dbReference type="EMBL" id="KOX98112.1"/>
    </source>
</evidence>
<dbReference type="Pfam" id="PF00571">
    <property type="entry name" value="CBS"/>
    <property type="match status" value="2"/>
</dbReference>
<dbReference type="Proteomes" id="UP000037747">
    <property type="component" value="Unassembled WGS sequence"/>
</dbReference>
<sequence length="166" mass="18496">MSLTARDLMEPDVKTVSPDDDVAEVFKRFARYAFGGFPVVDDDERVVGIVTESDLVDLFEPDDETLWIPIGLPPFVDTLSYQVKRPWADLDLGVDLIRNADRPISEVMSPDVATVTPDASVDDVLDLLVGDDPDINRVPVVDDDGRIVGIIARQDVIRAFRDKRLE</sequence>
<dbReference type="SUPFAM" id="SSF54631">
    <property type="entry name" value="CBS-domain pair"/>
    <property type="match status" value="1"/>
</dbReference>
<feature type="domain" description="CBS" evidence="3">
    <location>
        <begin position="108"/>
        <end position="166"/>
    </location>
</feature>
<dbReference type="OrthoDB" id="43333at2157"/>
<dbReference type="PANTHER" id="PTHR43080:SF2">
    <property type="entry name" value="CBS DOMAIN-CONTAINING PROTEIN"/>
    <property type="match status" value="1"/>
</dbReference>
<dbReference type="InterPro" id="IPR046342">
    <property type="entry name" value="CBS_dom_sf"/>
</dbReference>
<accession>A0A0M9AT01</accession>
<dbReference type="RefSeq" id="WP_053770796.1">
    <property type="nucleotide sequence ID" value="NZ_LIST01000001.1"/>
</dbReference>
<evidence type="ECO:0000313" key="5">
    <source>
        <dbReference type="Proteomes" id="UP000037747"/>
    </source>
</evidence>
<feature type="domain" description="CBS" evidence="3">
    <location>
        <begin position="9"/>
        <end position="66"/>
    </location>
</feature>
<dbReference type="PATRIC" id="fig|1705389.3.peg.1161"/>
<gene>
    <name evidence="4" type="ORF">AMR74_04245</name>
</gene>
<evidence type="ECO:0000256" key="2">
    <source>
        <dbReference type="PROSITE-ProRule" id="PRU00703"/>
    </source>
</evidence>
<dbReference type="EMBL" id="LIST01000001">
    <property type="protein sequence ID" value="KOX98112.1"/>
    <property type="molecule type" value="Genomic_DNA"/>
</dbReference>
<dbReference type="PANTHER" id="PTHR43080">
    <property type="entry name" value="CBS DOMAIN-CONTAINING PROTEIN CBSX3, MITOCHONDRIAL"/>
    <property type="match status" value="1"/>
</dbReference>
<name>A0A0M9AT01_9EURY</name>
<evidence type="ECO:0000259" key="3">
    <source>
        <dbReference type="PROSITE" id="PS51371"/>
    </source>
</evidence>
<dbReference type="Gene3D" id="3.10.580.10">
    <property type="entry name" value="CBS-domain"/>
    <property type="match status" value="1"/>
</dbReference>
<dbReference type="InterPro" id="IPR051257">
    <property type="entry name" value="Diverse_CBS-Domain"/>
</dbReference>
<proteinExistence type="predicted"/>
<dbReference type="SMART" id="SM00116">
    <property type="entry name" value="CBS"/>
    <property type="match status" value="2"/>
</dbReference>
<evidence type="ECO:0000256" key="1">
    <source>
        <dbReference type="ARBA" id="ARBA00023122"/>
    </source>
</evidence>
<dbReference type="STRING" id="1765655.AMR74_04245"/>
<keyword evidence="1 2" id="KW-0129">CBS domain</keyword>
<comment type="caution">
    <text evidence="4">The sequence shown here is derived from an EMBL/GenBank/DDBJ whole genome shotgun (WGS) entry which is preliminary data.</text>
</comment>
<dbReference type="PROSITE" id="PS51371">
    <property type="entry name" value="CBS"/>
    <property type="match status" value="2"/>
</dbReference>
<organism evidence="4 5">
    <name type="scientific">Halorubrum tropicale</name>
    <dbReference type="NCBI Taxonomy" id="1765655"/>
    <lineage>
        <taxon>Archaea</taxon>
        <taxon>Methanobacteriati</taxon>
        <taxon>Methanobacteriota</taxon>
        <taxon>Stenosarchaea group</taxon>
        <taxon>Halobacteria</taxon>
        <taxon>Halobacteriales</taxon>
        <taxon>Haloferacaceae</taxon>
        <taxon>Halorubrum</taxon>
    </lineage>
</organism>
<reference evidence="4 5" key="1">
    <citation type="submission" date="2015-08" db="EMBL/GenBank/DDBJ databases">
        <title>Genomes of Isolates from Cabo Rojo, PR.</title>
        <authorList>
            <person name="Sanchez-Nieves R.L."/>
            <person name="Montalvo-Rodriguez R."/>
        </authorList>
    </citation>
    <scope>NUCLEOTIDE SEQUENCE [LARGE SCALE GENOMIC DNA]</scope>
    <source>
        <strain evidence="4 5">5</strain>
    </source>
</reference>
<dbReference type="InterPro" id="IPR000644">
    <property type="entry name" value="CBS_dom"/>
</dbReference>
<keyword evidence="5" id="KW-1185">Reference proteome</keyword>